<dbReference type="NCBIfam" id="NF033592">
    <property type="entry name" value="transpos_IS4_1"/>
    <property type="match status" value="1"/>
</dbReference>
<dbReference type="AlphaFoldDB" id="A0A517MXC3"/>
<protein>
    <submittedName>
        <fullName evidence="2">Transposase DDE domain protein</fullName>
    </submittedName>
</protein>
<dbReference type="InterPro" id="IPR012337">
    <property type="entry name" value="RNaseH-like_sf"/>
</dbReference>
<name>A0A517MXC3_9BACT</name>
<dbReference type="RefSeq" id="WP_145060679.1">
    <property type="nucleotide sequence ID" value="NZ_CP036263.1"/>
</dbReference>
<evidence type="ECO:0000259" key="1">
    <source>
        <dbReference type="Pfam" id="PF01609"/>
    </source>
</evidence>
<dbReference type="Pfam" id="PF01609">
    <property type="entry name" value="DDE_Tnp_1"/>
    <property type="match status" value="1"/>
</dbReference>
<dbReference type="OrthoDB" id="290144at2"/>
<evidence type="ECO:0000313" key="2">
    <source>
        <dbReference type="EMBL" id="QDS99457.1"/>
    </source>
</evidence>
<dbReference type="SUPFAM" id="SSF53098">
    <property type="entry name" value="Ribonuclease H-like"/>
    <property type="match status" value="1"/>
</dbReference>
<dbReference type="KEGG" id="amob:HG15A2_27800"/>
<dbReference type="PANTHER" id="PTHR37529:SF1">
    <property type="entry name" value="TRANSPOSASE INSG FOR INSERTION SEQUENCE ELEMENT IS4-RELATED"/>
    <property type="match status" value="1"/>
</dbReference>
<dbReference type="InterPro" id="IPR047952">
    <property type="entry name" value="Transpos_IS4"/>
</dbReference>
<accession>A0A517MXC3</accession>
<dbReference type="EMBL" id="CP036263">
    <property type="protein sequence ID" value="QDS99457.1"/>
    <property type="molecule type" value="Genomic_DNA"/>
</dbReference>
<proteinExistence type="predicted"/>
<evidence type="ECO:0000313" key="3">
    <source>
        <dbReference type="Proteomes" id="UP000319852"/>
    </source>
</evidence>
<feature type="domain" description="Transposase IS4-like" evidence="1">
    <location>
        <begin position="133"/>
        <end position="369"/>
    </location>
</feature>
<reference evidence="2 3" key="1">
    <citation type="submission" date="2019-02" db="EMBL/GenBank/DDBJ databases">
        <title>Deep-cultivation of Planctomycetes and their phenomic and genomic characterization uncovers novel biology.</title>
        <authorList>
            <person name="Wiegand S."/>
            <person name="Jogler M."/>
            <person name="Boedeker C."/>
            <person name="Pinto D."/>
            <person name="Vollmers J."/>
            <person name="Rivas-Marin E."/>
            <person name="Kohn T."/>
            <person name="Peeters S.H."/>
            <person name="Heuer A."/>
            <person name="Rast P."/>
            <person name="Oberbeckmann S."/>
            <person name="Bunk B."/>
            <person name="Jeske O."/>
            <person name="Meyerdierks A."/>
            <person name="Storesund J.E."/>
            <person name="Kallscheuer N."/>
            <person name="Luecker S."/>
            <person name="Lage O.M."/>
            <person name="Pohl T."/>
            <person name="Merkel B.J."/>
            <person name="Hornburger P."/>
            <person name="Mueller R.-W."/>
            <person name="Bruemmer F."/>
            <person name="Labrenz M."/>
            <person name="Spormann A.M."/>
            <person name="Op den Camp H."/>
            <person name="Overmann J."/>
            <person name="Amann R."/>
            <person name="Jetten M.S.M."/>
            <person name="Mascher T."/>
            <person name="Medema M.H."/>
            <person name="Devos D.P."/>
            <person name="Kaster A.-K."/>
            <person name="Ovreas L."/>
            <person name="Rohde M."/>
            <person name="Galperin M.Y."/>
            <person name="Jogler C."/>
        </authorList>
    </citation>
    <scope>NUCLEOTIDE SEQUENCE [LARGE SCALE GENOMIC DNA]</scope>
    <source>
        <strain evidence="2 3">HG15A2</strain>
    </source>
</reference>
<organism evidence="2 3">
    <name type="scientific">Adhaeretor mobilis</name>
    <dbReference type="NCBI Taxonomy" id="1930276"/>
    <lineage>
        <taxon>Bacteria</taxon>
        <taxon>Pseudomonadati</taxon>
        <taxon>Planctomycetota</taxon>
        <taxon>Planctomycetia</taxon>
        <taxon>Pirellulales</taxon>
        <taxon>Lacipirellulaceae</taxon>
        <taxon>Adhaeretor</taxon>
    </lineage>
</organism>
<dbReference type="InterPro" id="IPR002559">
    <property type="entry name" value="Transposase_11"/>
</dbReference>
<dbReference type="PANTHER" id="PTHR37529">
    <property type="entry name" value="TRANSPOSASE INSG FOR INSERTION SEQUENCE ELEMENT IS4-RELATED"/>
    <property type="match status" value="1"/>
</dbReference>
<dbReference type="Proteomes" id="UP000319852">
    <property type="component" value="Chromosome"/>
</dbReference>
<dbReference type="GO" id="GO:0003677">
    <property type="term" value="F:DNA binding"/>
    <property type="evidence" value="ECO:0007669"/>
    <property type="project" value="InterPro"/>
</dbReference>
<dbReference type="GO" id="GO:0004803">
    <property type="term" value="F:transposase activity"/>
    <property type="evidence" value="ECO:0007669"/>
    <property type="project" value="InterPro"/>
</dbReference>
<dbReference type="GO" id="GO:0006313">
    <property type="term" value="P:DNA transposition"/>
    <property type="evidence" value="ECO:0007669"/>
    <property type="project" value="InterPro"/>
</dbReference>
<sequence>MGNFNQDRFRQQVSFLRRQFLQDGDLPFTNVLSEQIVSQALTASKVVWNDSIYPPLVTLWVFLSQVLSADHSCRAAVARLLTHRLSQGQSECSPETGAYCQARKRLPEEFFSDVAQETGQALDKSVQSDWLWKNRRVYLFDGSTVTMPDTPENQNAYPQHDLQKPGLGFPLARVAAIFSLSCGAIIDLGICRYAGKGQGELSVFRTLWHFFRPGDVVLTDRLYCTWRELCTLKQRGVDSVSGLQAMRKADFRKGKRLGKEDHLVQWPRPQIRSLSWQAQKLLPEFLTVRECRIHIKQAGFRSQAIVVVTTLLDVEKFTKEDIGELYRARWNVELDLRSIKSTMQMHDLRCKTPELVRKEIWTHVLAYNLIRTVMAQAASEHDIQPRTISFKGAMQTLEAFQPVVEFSGERNSEFRQELYNQLLKCIASHRVANRPDRFEPRKRKRRFKLYDFLDKPRNEAKLDMLKGVKEK</sequence>
<gene>
    <name evidence="2" type="ORF">HG15A2_27800</name>
</gene>
<keyword evidence="3" id="KW-1185">Reference proteome</keyword>